<comment type="caution">
    <text evidence="1">The sequence shown here is derived from an EMBL/GenBank/DDBJ whole genome shotgun (WGS) entry which is preliminary data.</text>
</comment>
<dbReference type="AlphaFoldDB" id="A0A6M1RNR1"/>
<proteinExistence type="predicted"/>
<organism evidence="1 2">
    <name type="scientific">Grimontia sedimenti</name>
    <dbReference type="NCBI Taxonomy" id="2711294"/>
    <lineage>
        <taxon>Bacteria</taxon>
        <taxon>Pseudomonadati</taxon>
        <taxon>Pseudomonadota</taxon>
        <taxon>Gammaproteobacteria</taxon>
        <taxon>Vibrionales</taxon>
        <taxon>Vibrionaceae</taxon>
        <taxon>Grimontia</taxon>
    </lineage>
</organism>
<evidence type="ECO:0000313" key="1">
    <source>
        <dbReference type="EMBL" id="NGN97687.1"/>
    </source>
</evidence>
<dbReference type="EMBL" id="JAALDL010000004">
    <property type="protein sequence ID" value="NGN97687.1"/>
    <property type="molecule type" value="Genomic_DNA"/>
</dbReference>
<accession>A0A6M1RNR1</accession>
<evidence type="ECO:0000313" key="2">
    <source>
        <dbReference type="Proteomes" id="UP000473008"/>
    </source>
</evidence>
<keyword evidence="2" id="KW-1185">Reference proteome</keyword>
<dbReference type="RefSeq" id="WP_165012713.1">
    <property type="nucleotide sequence ID" value="NZ_JAALDL010000004.1"/>
</dbReference>
<name>A0A6M1RNR1_9GAMM</name>
<protein>
    <submittedName>
        <fullName evidence="1">Uncharacterized protein</fullName>
    </submittedName>
</protein>
<gene>
    <name evidence="1" type="ORF">G5S52_08390</name>
</gene>
<dbReference type="Proteomes" id="UP000473008">
    <property type="component" value="Unassembled WGS sequence"/>
</dbReference>
<reference evidence="1 2" key="1">
    <citation type="submission" date="2020-02" db="EMBL/GenBank/DDBJ databases">
        <title>The draft genome of Grimontia sedimenta sp. nov., isolated from benthic sediments near coral reefs south of Kuwait.</title>
        <authorList>
            <person name="Mahmoud H.M."/>
            <person name="Jose L."/>
            <person name="Eapen S."/>
        </authorList>
    </citation>
    <scope>NUCLEOTIDE SEQUENCE [LARGE SCALE GENOMIC DNA]</scope>
    <source>
        <strain evidence="1 2">S25</strain>
    </source>
</reference>
<sequence length="276" mass="31724">MKIKDTSTFPHPVLQKYSNDYISGEFDASFSVNTRNCEISFLLTLTEETLLKSIISGQAKCSIFLSCKDTYITDSHDIKILSRVTNGKFNFKPENFRGLVTIRAIVYSAVDIHPYINQNLHPELSDEDWKLDKGSILAFSTESRFKSIPAKLQATETIFIFSAHDAIEDNEILVDLNSDKIDIRVNRETLNSITELRSTRRGKDILLNSIYLPAVMEALWQIAEEPTIYEERSWYPIFKMKCESLDIDFESINPLRDAQKILKNPLSRILKNMEIV</sequence>